<evidence type="ECO:0000313" key="14">
    <source>
        <dbReference type="EMBL" id="SEJ82880.1"/>
    </source>
</evidence>
<comment type="catalytic activity">
    <reaction evidence="10 11 12">
        <text>L-serine = pyruvate + NH4(+)</text>
        <dbReference type="Rhea" id="RHEA:19169"/>
        <dbReference type="ChEBI" id="CHEBI:15361"/>
        <dbReference type="ChEBI" id="CHEBI:28938"/>
        <dbReference type="ChEBI" id="CHEBI:33384"/>
        <dbReference type="EC" id="4.3.1.17"/>
    </reaction>
</comment>
<evidence type="ECO:0000256" key="2">
    <source>
        <dbReference type="ARBA" id="ARBA00004742"/>
    </source>
</evidence>
<evidence type="ECO:0000313" key="15">
    <source>
        <dbReference type="Proteomes" id="UP000199662"/>
    </source>
</evidence>
<dbReference type="PANTHER" id="PTHR30182:SF12">
    <property type="entry name" value="L-SERINE DEHYDRATASE, BETA CHAIN-RELATED"/>
    <property type="match status" value="1"/>
</dbReference>
<dbReference type="InterPro" id="IPR051318">
    <property type="entry name" value="Fe-S_L-Ser"/>
</dbReference>
<keyword evidence="6 11" id="KW-0479">Metal-binding</keyword>
<dbReference type="Gene3D" id="3.30.70.260">
    <property type="match status" value="1"/>
</dbReference>
<evidence type="ECO:0000256" key="12">
    <source>
        <dbReference type="RuleBase" id="RU366059"/>
    </source>
</evidence>
<dbReference type="PIRSF" id="PIRSF036692">
    <property type="entry name" value="SDH_B"/>
    <property type="match status" value="1"/>
</dbReference>
<dbReference type="NCBIfam" id="TIGR00719">
    <property type="entry name" value="sda_beta"/>
    <property type="match status" value="1"/>
</dbReference>
<comment type="cofactor">
    <cofactor evidence="1 12">
        <name>[4Fe-4S] cluster</name>
        <dbReference type="ChEBI" id="CHEBI:49883"/>
    </cofactor>
</comment>
<comment type="pathway">
    <text evidence="2 11">Carbohydrate biosynthesis; gluconeogenesis.</text>
</comment>
<keyword evidence="8 11" id="KW-0411">Iron-sulfur</keyword>
<evidence type="ECO:0000259" key="13">
    <source>
        <dbReference type="PROSITE" id="PS51671"/>
    </source>
</evidence>
<keyword evidence="5 11" id="KW-0004">4Fe-4S</keyword>
<evidence type="ECO:0000256" key="9">
    <source>
        <dbReference type="ARBA" id="ARBA00023239"/>
    </source>
</evidence>
<evidence type="ECO:0000256" key="5">
    <source>
        <dbReference type="ARBA" id="ARBA00022485"/>
    </source>
</evidence>
<dbReference type="UniPathway" id="UPA00138"/>
<dbReference type="Gene3D" id="3.30.1330.90">
    <property type="entry name" value="D-3-phosphoglycerate dehydrogenase, domain 3"/>
    <property type="match status" value="1"/>
</dbReference>
<dbReference type="RefSeq" id="WP_091834037.1">
    <property type="nucleotide sequence ID" value="NZ_FNZK01000018.1"/>
</dbReference>
<organism evidence="14 15">
    <name type="scientific">Propionispira arboris</name>
    <dbReference type="NCBI Taxonomy" id="84035"/>
    <lineage>
        <taxon>Bacteria</taxon>
        <taxon>Bacillati</taxon>
        <taxon>Bacillota</taxon>
        <taxon>Negativicutes</taxon>
        <taxon>Selenomonadales</taxon>
        <taxon>Selenomonadaceae</taxon>
        <taxon>Propionispira</taxon>
    </lineage>
</organism>
<dbReference type="Proteomes" id="UP000199662">
    <property type="component" value="Unassembled WGS sequence"/>
</dbReference>
<dbReference type="SUPFAM" id="SSF55021">
    <property type="entry name" value="ACT-like"/>
    <property type="match status" value="1"/>
</dbReference>
<gene>
    <name evidence="14" type="ORF">SAMN05660742_118102</name>
</gene>
<keyword evidence="9 11" id="KW-0456">Lyase</keyword>
<dbReference type="GO" id="GO:0046872">
    <property type="term" value="F:metal ion binding"/>
    <property type="evidence" value="ECO:0007669"/>
    <property type="project" value="UniProtKB-UniRule"/>
</dbReference>
<keyword evidence="4 11" id="KW-0312">Gluconeogenesis</keyword>
<dbReference type="CDD" id="cd04903">
    <property type="entry name" value="ACT_LSD"/>
    <property type="match status" value="1"/>
</dbReference>
<dbReference type="EMBL" id="FNZK01000018">
    <property type="protein sequence ID" value="SEJ82880.1"/>
    <property type="molecule type" value="Genomic_DNA"/>
</dbReference>
<dbReference type="InterPro" id="IPR005131">
    <property type="entry name" value="Ser_deHydtase_bsu"/>
</dbReference>
<dbReference type="InterPro" id="IPR004643">
    <property type="entry name" value="Fe-S_L-Ser_bsu"/>
</dbReference>
<evidence type="ECO:0000256" key="4">
    <source>
        <dbReference type="ARBA" id="ARBA00022432"/>
    </source>
</evidence>
<protein>
    <recommendedName>
        <fullName evidence="11">L-serine deaminase</fullName>
    </recommendedName>
</protein>
<accession>A0A1H7C8E8</accession>
<dbReference type="STRING" id="84035.SAMN05660742_118102"/>
<evidence type="ECO:0000256" key="7">
    <source>
        <dbReference type="ARBA" id="ARBA00023004"/>
    </source>
</evidence>
<comment type="similarity">
    <text evidence="3 11 12">Belongs to the iron-sulfur dependent L-serine dehydratase family.</text>
</comment>
<evidence type="ECO:0000256" key="1">
    <source>
        <dbReference type="ARBA" id="ARBA00001966"/>
    </source>
</evidence>
<dbReference type="GO" id="GO:0003941">
    <property type="term" value="F:L-serine ammonia-lyase activity"/>
    <property type="evidence" value="ECO:0007669"/>
    <property type="project" value="UniProtKB-UniRule"/>
</dbReference>
<evidence type="ECO:0000256" key="6">
    <source>
        <dbReference type="ARBA" id="ARBA00022723"/>
    </source>
</evidence>
<dbReference type="AlphaFoldDB" id="A0A1H7C8E8"/>
<dbReference type="PANTHER" id="PTHR30182">
    <property type="entry name" value="L-SERINE DEHYDRATASE"/>
    <property type="match status" value="1"/>
</dbReference>
<dbReference type="GO" id="GO:0006094">
    <property type="term" value="P:gluconeogenesis"/>
    <property type="evidence" value="ECO:0007669"/>
    <property type="project" value="UniProtKB-UniRule"/>
</dbReference>
<proteinExistence type="inferred from homology"/>
<keyword evidence="15" id="KW-1185">Reference proteome</keyword>
<dbReference type="GO" id="GO:0051539">
    <property type="term" value="F:4 iron, 4 sulfur cluster binding"/>
    <property type="evidence" value="ECO:0007669"/>
    <property type="project" value="UniProtKB-UniRule"/>
</dbReference>
<dbReference type="FunFam" id="3.30.70.260:FF:000008">
    <property type="entry name" value="D-3-phosphoglycerate dehydrogenase, chloroplastic"/>
    <property type="match status" value="1"/>
</dbReference>
<dbReference type="InterPro" id="IPR054480">
    <property type="entry name" value="AHAS_small-like_ACT"/>
</dbReference>
<evidence type="ECO:0000256" key="10">
    <source>
        <dbReference type="ARBA" id="ARBA00049406"/>
    </source>
</evidence>
<evidence type="ECO:0000256" key="11">
    <source>
        <dbReference type="PIRNR" id="PIRNR036692"/>
    </source>
</evidence>
<feature type="domain" description="ACT" evidence="13">
    <location>
        <begin position="147"/>
        <end position="220"/>
    </location>
</feature>
<dbReference type="SUPFAM" id="SSF143548">
    <property type="entry name" value="Serine metabolism enzymes domain"/>
    <property type="match status" value="1"/>
</dbReference>
<sequence>MRGVFDIIGPIMIGPSSSHTAGAVRLGLIARRILGEEPVKVEINLHGSFARTYKGHGTDKALIAGILGFATDDERIKDALLLASEKGIIYQFKKVDLGAVHPNTAVIYLTGINGRTTRIIGASVGGGNILITNIDGYDVELTGQYPALITIHHDCPGVITKVTSILAKYAINVAFMRVSRQSRGAEALMILEVDDVLTEAVVAECQMVDELENAFCIPAI</sequence>
<keyword evidence="7 11" id="KW-0408">Iron</keyword>
<dbReference type="InterPro" id="IPR029009">
    <property type="entry name" value="ASB_dom_sf"/>
</dbReference>
<dbReference type="Pfam" id="PF03315">
    <property type="entry name" value="SDH_beta"/>
    <property type="match status" value="1"/>
</dbReference>
<evidence type="ECO:0000256" key="3">
    <source>
        <dbReference type="ARBA" id="ARBA00008636"/>
    </source>
</evidence>
<dbReference type="InterPro" id="IPR045865">
    <property type="entry name" value="ACT-like_dom_sf"/>
</dbReference>
<dbReference type="InterPro" id="IPR002912">
    <property type="entry name" value="ACT_dom"/>
</dbReference>
<dbReference type="Pfam" id="PF22629">
    <property type="entry name" value="ACT_AHAS_ss"/>
    <property type="match status" value="1"/>
</dbReference>
<dbReference type="PROSITE" id="PS51671">
    <property type="entry name" value="ACT"/>
    <property type="match status" value="1"/>
</dbReference>
<evidence type="ECO:0000256" key="8">
    <source>
        <dbReference type="ARBA" id="ARBA00023014"/>
    </source>
</evidence>
<reference evidence="15" key="1">
    <citation type="submission" date="2016-10" db="EMBL/GenBank/DDBJ databases">
        <authorList>
            <person name="Varghese N."/>
            <person name="Submissions S."/>
        </authorList>
    </citation>
    <scope>NUCLEOTIDE SEQUENCE [LARGE SCALE GENOMIC DNA]</scope>
    <source>
        <strain evidence="15">DSM 2179</strain>
    </source>
</reference>
<name>A0A1H7C8E8_9FIRM</name>